<dbReference type="Pfam" id="PF00725">
    <property type="entry name" value="3HCDH"/>
    <property type="match status" value="2"/>
</dbReference>
<gene>
    <name evidence="16" type="primary">fadB</name>
    <name evidence="16" type="ORF">VEZ01S_50_00040</name>
</gene>
<dbReference type="InterPro" id="IPR029045">
    <property type="entry name" value="ClpP/crotonase-like_dom_sf"/>
</dbReference>
<dbReference type="NCBIfam" id="NF008727">
    <property type="entry name" value="PRK11730.1"/>
    <property type="match status" value="1"/>
</dbReference>
<dbReference type="InterPro" id="IPR036291">
    <property type="entry name" value="NAD(P)-bd_dom_sf"/>
</dbReference>
<evidence type="ECO:0000256" key="6">
    <source>
        <dbReference type="ARBA" id="ARBA00022963"/>
    </source>
</evidence>
<dbReference type="AlphaFoldDB" id="U3CTS8"/>
<evidence type="ECO:0000256" key="2">
    <source>
        <dbReference type="ARBA" id="ARBA00007005"/>
    </source>
</evidence>
<dbReference type="PANTHER" id="PTHR43612">
    <property type="entry name" value="TRIFUNCTIONAL ENZYME SUBUNIT ALPHA"/>
    <property type="match status" value="1"/>
</dbReference>
<dbReference type="GO" id="GO:0004165">
    <property type="term" value="F:delta(3)-delta(2)-enoyl-CoA isomerase activity"/>
    <property type="evidence" value="ECO:0007669"/>
    <property type="project" value="InterPro"/>
</dbReference>
<evidence type="ECO:0000313" key="16">
    <source>
        <dbReference type="EMBL" id="GAD81078.1"/>
    </source>
</evidence>
<dbReference type="Pfam" id="PF02737">
    <property type="entry name" value="3HCDH_N"/>
    <property type="match status" value="1"/>
</dbReference>
<dbReference type="EMBL" id="BATM01000050">
    <property type="protein sequence ID" value="GAD81078.1"/>
    <property type="molecule type" value="Genomic_DNA"/>
</dbReference>
<feature type="domain" description="3-hydroxyacyl-CoA dehydrogenase C-terminal" evidence="14">
    <location>
        <begin position="497"/>
        <end position="593"/>
    </location>
</feature>
<comment type="similarity">
    <text evidence="2">In the central section; belongs to the 3-hydroxyacyl-CoA dehydrogenase family.</text>
</comment>
<keyword evidence="5" id="KW-0276">Fatty acid metabolism</keyword>
<dbReference type="InterPro" id="IPR050136">
    <property type="entry name" value="FA_oxidation_alpha_subunit"/>
</dbReference>
<dbReference type="Gene3D" id="3.90.226.10">
    <property type="entry name" value="2-enoyl-CoA Hydratase, Chain A, domain 1"/>
    <property type="match status" value="1"/>
</dbReference>
<dbReference type="InterPro" id="IPR012799">
    <property type="entry name" value="FadB"/>
</dbReference>
<comment type="similarity">
    <text evidence="3">In the N-terminal section; belongs to the enoyl-CoA hydratase/isomerase family.</text>
</comment>
<dbReference type="SUPFAM" id="SSF52096">
    <property type="entry name" value="ClpP/crotonase"/>
    <property type="match status" value="1"/>
</dbReference>
<reference evidence="16 17" key="1">
    <citation type="submission" date="2013-09" db="EMBL/GenBank/DDBJ databases">
        <title>Whole genome shotgun sequence of Vibrio ezurae NBRC 102218.</title>
        <authorList>
            <person name="Yoshida I."/>
            <person name="Hosoyama A."/>
            <person name="Numata M."/>
            <person name="Hashimoto M."/>
            <person name="Hosoyama Y."/>
            <person name="Tsuchikane K."/>
            <person name="Noguchi M."/>
            <person name="Hirakata S."/>
            <person name="Ichikawa N."/>
            <person name="Ohji S."/>
            <person name="Yamazoe A."/>
            <person name="Fujita N."/>
        </authorList>
    </citation>
    <scope>NUCLEOTIDE SEQUENCE [LARGE SCALE GENOMIC DNA]</scope>
    <source>
        <strain evidence="16 17">NBRC 102218</strain>
    </source>
</reference>
<proteinExistence type="inferred from homology"/>
<comment type="caution">
    <text evidence="16">The sequence shown here is derived from an EMBL/GenBank/DDBJ whole genome shotgun (WGS) entry which is preliminary data.</text>
</comment>
<dbReference type="GO" id="GO:0006635">
    <property type="term" value="P:fatty acid beta-oxidation"/>
    <property type="evidence" value="ECO:0007669"/>
    <property type="project" value="UniProtKB-UniPathway"/>
</dbReference>
<evidence type="ECO:0000256" key="4">
    <source>
        <dbReference type="ARBA" id="ARBA00012076"/>
    </source>
</evidence>
<dbReference type="Gene3D" id="1.10.1040.50">
    <property type="match status" value="1"/>
</dbReference>
<evidence type="ECO:0000256" key="11">
    <source>
        <dbReference type="ARBA" id="ARBA00023239"/>
    </source>
</evidence>
<dbReference type="EC" id="4.2.1.17" evidence="4"/>
<evidence type="ECO:0000259" key="14">
    <source>
        <dbReference type="Pfam" id="PF00725"/>
    </source>
</evidence>
<dbReference type="InterPro" id="IPR008927">
    <property type="entry name" value="6-PGluconate_DH-like_C_sf"/>
</dbReference>
<dbReference type="GO" id="GO:0004300">
    <property type="term" value="F:enoyl-CoA hydratase activity"/>
    <property type="evidence" value="ECO:0007669"/>
    <property type="project" value="UniProtKB-EC"/>
</dbReference>
<dbReference type="SUPFAM" id="SSF48179">
    <property type="entry name" value="6-phosphogluconate dehydrogenase C-terminal domain-like"/>
    <property type="match status" value="2"/>
</dbReference>
<evidence type="ECO:0000256" key="5">
    <source>
        <dbReference type="ARBA" id="ARBA00022832"/>
    </source>
</evidence>
<accession>U3CTS8</accession>
<dbReference type="eggNOG" id="COG1250">
    <property type="taxonomic scope" value="Bacteria"/>
</dbReference>
<evidence type="ECO:0000256" key="10">
    <source>
        <dbReference type="ARBA" id="ARBA00023235"/>
    </source>
</evidence>
<dbReference type="FunFam" id="3.40.50.720:FF:000009">
    <property type="entry name" value="Fatty oxidation complex, alpha subunit"/>
    <property type="match status" value="1"/>
</dbReference>
<keyword evidence="12" id="KW-0511">Multifunctional enzyme</keyword>
<keyword evidence="8" id="KW-0520">NAD</keyword>
<dbReference type="InterPro" id="IPR001753">
    <property type="entry name" value="Enoyl-CoA_hydra/iso"/>
</dbReference>
<dbReference type="GO" id="GO:0008692">
    <property type="term" value="F:3-hydroxybutyryl-CoA epimerase activity"/>
    <property type="evidence" value="ECO:0007669"/>
    <property type="project" value="InterPro"/>
</dbReference>
<keyword evidence="9" id="KW-0443">Lipid metabolism</keyword>
<keyword evidence="10" id="KW-0413">Isomerase</keyword>
<organism evidence="16 17">
    <name type="scientific">Vibrio ezurae NBRC 102218</name>
    <dbReference type="NCBI Taxonomy" id="1219080"/>
    <lineage>
        <taxon>Bacteria</taxon>
        <taxon>Pseudomonadati</taxon>
        <taxon>Pseudomonadota</taxon>
        <taxon>Gammaproteobacteria</taxon>
        <taxon>Vibrionales</taxon>
        <taxon>Vibrionaceae</taxon>
        <taxon>Vibrio</taxon>
    </lineage>
</organism>
<dbReference type="GO" id="GO:0016509">
    <property type="term" value="F:long-chain (3S)-3-hydroxyacyl-CoA dehydrogenase (NAD+) activity"/>
    <property type="evidence" value="ECO:0007669"/>
    <property type="project" value="TreeGrafter"/>
</dbReference>
<evidence type="ECO:0000256" key="13">
    <source>
        <dbReference type="ARBA" id="ARBA00049556"/>
    </source>
</evidence>
<evidence type="ECO:0000256" key="3">
    <source>
        <dbReference type="ARBA" id="ARBA00008750"/>
    </source>
</evidence>
<evidence type="ECO:0000256" key="12">
    <source>
        <dbReference type="ARBA" id="ARBA00023268"/>
    </source>
</evidence>
<dbReference type="SUPFAM" id="SSF51735">
    <property type="entry name" value="NAD(P)-binding Rossmann-fold domains"/>
    <property type="match status" value="1"/>
</dbReference>
<dbReference type="STRING" id="1219080.VEZ01S_50_00040"/>
<dbReference type="GO" id="GO:0036125">
    <property type="term" value="C:fatty acid beta-oxidation multienzyme complex"/>
    <property type="evidence" value="ECO:0007669"/>
    <property type="project" value="InterPro"/>
</dbReference>
<name>U3CTS8_9VIBR</name>
<feature type="domain" description="3-hydroxyacyl-CoA dehydrogenase C-terminal" evidence="14">
    <location>
        <begin position="629"/>
        <end position="712"/>
    </location>
</feature>
<dbReference type="Pfam" id="PF00378">
    <property type="entry name" value="ECH_1"/>
    <property type="match status" value="1"/>
</dbReference>
<dbReference type="PROSITE" id="PS00067">
    <property type="entry name" value="3HCDH"/>
    <property type="match status" value="1"/>
</dbReference>
<dbReference type="OrthoDB" id="5389341at2"/>
<dbReference type="RefSeq" id="WP_021714777.1">
    <property type="nucleotide sequence ID" value="NZ_BATM01000050.1"/>
</dbReference>
<dbReference type="InterPro" id="IPR006180">
    <property type="entry name" value="3-OHacyl-CoA_DH_CS"/>
</dbReference>
<evidence type="ECO:0000256" key="8">
    <source>
        <dbReference type="ARBA" id="ARBA00023027"/>
    </source>
</evidence>
<comment type="pathway">
    <text evidence="1">Lipid metabolism; fatty acid beta-oxidation.</text>
</comment>
<comment type="catalytic activity">
    <reaction evidence="13">
        <text>a (3S)-3-hydroxyacyl-CoA + NAD(+) = a 3-oxoacyl-CoA + NADH + H(+)</text>
        <dbReference type="Rhea" id="RHEA:22432"/>
        <dbReference type="ChEBI" id="CHEBI:15378"/>
        <dbReference type="ChEBI" id="CHEBI:57318"/>
        <dbReference type="ChEBI" id="CHEBI:57540"/>
        <dbReference type="ChEBI" id="CHEBI:57945"/>
        <dbReference type="ChEBI" id="CHEBI:90726"/>
        <dbReference type="EC" id="1.1.1.35"/>
    </reaction>
</comment>
<keyword evidence="6" id="KW-0442">Lipid degradation</keyword>
<evidence type="ECO:0000256" key="1">
    <source>
        <dbReference type="ARBA" id="ARBA00005005"/>
    </source>
</evidence>
<dbReference type="NCBIfam" id="TIGR02437">
    <property type="entry name" value="FadB"/>
    <property type="match status" value="1"/>
</dbReference>
<feature type="domain" description="3-hydroxyacyl-CoA dehydrogenase NAD binding" evidence="15">
    <location>
        <begin position="317"/>
        <end position="495"/>
    </location>
</feature>
<protein>
    <recommendedName>
        <fullName evidence="4">enoyl-CoA hydratase</fullName>
        <ecNumber evidence="4">4.2.1.17</ecNumber>
    </recommendedName>
</protein>
<dbReference type="InterPro" id="IPR006176">
    <property type="entry name" value="3-OHacyl-CoA_DH_NAD-bd"/>
</dbReference>
<evidence type="ECO:0000256" key="7">
    <source>
        <dbReference type="ARBA" id="ARBA00023002"/>
    </source>
</evidence>
<keyword evidence="7" id="KW-0560">Oxidoreductase</keyword>
<dbReference type="eggNOG" id="COG1024">
    <property type="taxonomic scope" value="Bacteria"/>
</dbReference>
<evidence type="ECO:0000313" key="17">
    <source>
        <dbReference type="Proteomes" id="UP000016562"/>
    </source>
</evidence>
<evidence type="ECO:0000256" key="9">
    <source>
        <dbReference type="ARBA" id="ARBA00023098"/>
    </source>
</evidence>
<sequence length="723" mass="78998">MIYQAETLTVKQHQDGIVEICFCGDNSVNKLDLKTLEALDAGIKAIQQLADLKGVILSSDKDTFIVGADITEFLGLFAKPKQELDQWLRFANSIFNSLEDLPVPTISIIKGHALGGGCETILATDFRLADSTANIGLPETKLGIMPGFGGTVRLPRLIGADNAMEIITAGSSKRADKLLKIGLIDAIVETEVLFSAAVALIKDANQGIIDWRERRQNKTSALGLGKLEAMMSFTTAKGLVAQKAGPHYPAPMMAVKTIEQAAQCSRDEALDIERENFITLTQTEVATSLVGLFLNDQYIKGLAKKAAKASTKPTLRAGVLGAGIMGGGIAYQSALKGVPVLMKDIAQPSLDLGLEEASKLLNARLERGRIKPQKVAKVLTSITPSLHYAGIEQADVIIEAVVENPKIKASVLAEVEQHVSPDAVITSNTSTIPINLLAQSLQRPENFCGMHFFNPVHRMPLVEIIRGEKTSEDTINRVVAYAAQMGKSPIVVNDCPGFFVNRVLFPYFNGFSQLVNDGADFQHIDKVMERQFGWPMGPAYLLDVVGLDTAHHAQKVMAEGFPERMAKQTTDAIDLLFAEKRYGQKNGLGFYEYQPDRKGKPKKTFNSEVLQCLAALNTPQQTFTDEELIQRMMIPMINEVVLCLEENIIASPQEADMALVYGLGFPPFRGGVFRYLDSLGINNYLALCEKYQSLGPLYKAPQLLYTMASSGDNFYTNQQSTSL</sequence>
<dbReference type="Gene3D" id="3.40.50.720">
    <property type="entry name" value="NAD(P)-binding Rossmann-like Domain"/>
    <property type="match status" value="1"/>
</dbReference>
<dbReference type="GO" id="GO:0070403">
    <property type="term" value="F:NAD+ binding"/>
    <property type="evidence" value="ECO:0007669"/>
    <property type="project" value="InterPro"/>
</dbReference>
<keyword evidence="17" id="KW-1185">Reference proteome</keyword>
<dbReference type="PANTHER" id="PTHR43612:SF3">
    <property type="entry name" value="TRIFUNCTIONAL ENZYME SUBUNIT ALPHA, MITOCHONDRIAL"/>
    <property type="match status" value="1"/>
</dbReference>
<dbReference type="CDD" id="cd06558">
    <property type="entry name" value="crotonase-like"/>
    <property type="match status" value="1"/>
</dbReference>
<dbReference type="UniPathway" id="UPA00659"/>
<evidence type="ECO:0000259" key="15">
    <source>
        <dbReference type="Pfam" id="PF02737"/>
    </source>
</evidence>
<dbReference type="InterPro" id="IPR006108">
    <property type="entry name" value="3HC_DH_C"/>
</dbReference>
<keyword evidence="11" id="KW-0456">Lyase</keyword>
<dbReference type="Proteomes" id="UP000016562">
    <property type="component" value="Unassembled WGS sequence"/>
</dbReference>